<dbReference type="Proteomes" id="UP000287188">
    <property type="component" value="Unassembled WGS sequence"/>
</dbReference>
<proteinExistence type="predicted"/>
<protein>
    <submittedName>
        <fullName evidence="1">Uncharacterized protein</fullName>
    </submittedName>
</protein>
<dbReference type="AlphaFoldDB" id="A0A402AEH5"/>
<gene>
    <name evidence="1" type="ORF">KDK_13180</name>
</gene>
<reference evidence="2" key="1">
    <citation type="submission" date="2018-12" db="EMBL/GenBank/DDBJ databases">
        <title>Tengunoibacter tsumagoiensis gen. nov., sp. nov., Dictyobacter kobayashii sp. nov., D. alpinus sp. nov., and D. joshuensis sp. nov. and description of Dictyobacteraceae fam. nov. within the order Ktedonobacterales isolated from Tengu-no-mugimeshi.</title>
        <authorList>
            <person name="Wang C.M."/>
            <person name="Zheng Y."/>
            <person name="Sakai Y."/>
            <person name="Toyoda A."/>
            <person name="Minakuchi Y."/>
            <person name="Abe K."/>
            <person name="Yokota A."/>
            <person name="Yabe S."/>
        </authorList>
    </citation>
    <scope>NUCLEOTIDE SEQUENCE [LARGE SCALE GENOMIC DNA]</scope>
    <source>
        <strain evidence="2">Uno11</strain>
    </source>
</reference>
<name>A0A402AEH5_9CHLR</name>
<dbReference type="RefSeq" id="WP_161977163.1">
    <property type="nucleotide sequence ID" value="NZ_BIFS01000001.1"/>
</dbReference>
<dbReference type="EMBL" id="BIFS01000001">
    <property type="protein sequence ID" value="GCE17518.1"/>
    <property type="molecule type" value="Genomic_DNA"/>
</dbReference>
<evidence type="ECO:0000313" key="2">
    <source>
        <dbReference type="Proteomes" id="UP000287188"/>
    </source>
</evidence>
<comment type="caution">
    <text evidence="1">The sequence shown here is derived from an EMBL/GenBank/DDBJ whole genome shotgun (WGS) entry which is preliminary data.</text>
</comment>
<evidence type="ECO:0000313" key="1">
    <source>
        <dbReference type="EMBL" id="GCE17518.1"/>
    </source>
</evidence>
<sequence>MFINRDDHEKITFSPNARVALFHQAHQIVLLSNKHAVYDKITLSGYKVPENKILFNTRSF</sequence>
<keyword evidence="2" id="KW-1185">Reference proteome</keyword>
<accession>A0A402AEH5</accession>
<organism evidence="1 2">
    <name type="scientific">Dictyobacter kobayashii</name>
    <dbReference type="NCBI Taxonomy" id="2014872"/>
    <lineage>
        <taxon>Bacteria</taxon>
        <taxon>Bacillati</taxon>
        <taxon>Chloroflexota</taxon>
        <taxon>Ktedonobacteria</taxon>
        <taxon>Ktedonobacterales</taxon>
        <taxon>Dictyobacteraceae</taxon>
        <taxon>Dictyobacter</taxon>
    </lineage>
</organism>